<keyword evidence="4" id="KW-1185">Reference proteome</keyword>
<dbReference type="EMBL" id="VTHL01000010">
    <property type="protein sequence ID" value="TYZ09314.1"/>
    <property type="molecule type" value="Genomic_DNA"/>
</dbReference>
<dbReference type="GO" id="GO:0003824">
    <property type="term" value="F:catalytic activity"/>
    <property type="evidence" value="ECO:0007669"/>
    <property type="project" value="InterPro"/>
</dbReference>
<dbReference type="Pfam" id="PF13749">
    <property type="entry name" value="HATPase_c_4"/>
    <property type="match status" value="1"/>
</dbReference>
<feature type="coiled-coil region" evidence="1">
    <location>
        <begin position="157"/>
        <end position="187"/>
    </location>
</feature>
<dbReference type="Pfam" id="PF00383">
    <property type="entry name" value="dCMP_cyt_deam_1"/>
    <property type="match status" value="1"/>
</dbReference>
<dbReference type="InterPro" id="IPR038475">
    <property type="entry name" value="RecG_C_sf"/>
</dbReference>
<accession>A0A5D6V3X9</accession>
<comment type="caution">
    <text evidence="3">The sequence shown here is derived from an EMBL/GenBank/DDBJ whole genome shotgun (WGS) entry which is preliminary data.</text>
</comment>
<dbReference type="InterPro" id="IPR016193">
    <property type="entry name" value="Cytidine_deaminase-like"/>
</dbReference>
<keyword evidence="1" id="KW-0175">Coiled coil</keyword>
<dbReference type="SUPFAM" id="SSF53927">
    <property type="entry name" value="Cytidine deaminase-like"/>
    <property type="match status" value="1"/>
</dbReference>
<gene>
    <name evidence="3" type="ORF">FY528_11255</name>
</gene>
<organism evidence="3 4">
    <name type="scientific">Hymenobacter lutimineralis</name>
    <dbReference type="NCBI Taxonomy" id="2606448"/>
    <lineage>
        <taxon>Bacteria</taxon>
        <taxon>Pseudomonadati</taxon>
        <taxon>Bacteroidota</taxon>
        <taxon>Cytophagia</taxon>
        <taxon>Cytophagales</taxon>
        <taxon>Hymenobacteraceae</taxon>
        <taxon>Hymenobacter</taxon>
    </lineage>
</organism>
<dbReference type="PROSITE" id="PS51747">
    <property type="entry name" value="CYT_DCMP_DEAMINASES_2"/>
    <property type="match status" value="1"/>
</dbReference>
<feature type="domain" description="CMP/dCMP-type deaminase" evidence="2">
    <location>
        <begin position="8"/>
        <end position="130"/>
    </location>
</feature>
<proteinExistence type="predicted"/>
<dbReference type="Proteomes" id="UP000322791">
    <property type="component" value="Unassembled WGS sequence"/>
</dbReference>
<dbReference type="PANTHER" id="PTHR30595:SF6">
    <property type="entry name" value="SCHLAFEN ALBA-2 DOMAIN-CONTAINING PROTEIN"/>
    <property type="match status" value="1"/>
</dbReference>
<name>A0A5D6V3X9_9BACT</name>
<protein>
    <recommendedName>
        <fullName evidence="2">CMP/dCMP-type deaminase domain-containing protein</fullName>
    </recommendedName>
</protein>
<dbReference type="RefSeq" id="WP_149071109.1">
    <property type="nucleotide sequence ID" value="NZ_VTHL01000010.1"/>
</dbReference>
<reference evidence="3 4" key="1">
    <citation type="submission" date="2019-08" db="EMBL/GenBank/DDBJ databases">
        <authorList>
            <person name="Seo M.-J."/>
        </authorList>
    </citation>
    <scope>NUCLEOTIDE SEQUENCE [LARGE SCALE GENOMIC DNA]</scope>
    <source>
        <strain evidence="3 4">KIGAM108</strain>
    </source>
</reference>
<dbReference type="PANTHER" id="PTHR30595">
    <property type="entry name" value="GLPR-RELATED TRANSCRIPTIONAL REPRESSOR"/>
    <property type="match status" value="1"/>
</dbReference>
<evidence type="ECO:0000313" key="3">
    <source>
        <dbReference type="EMBL" id="TYZ09314.1"/>
    </source>
</evidence>
<dbReference type="AlphaFoldDB" id="A0A5D6V3X9"/>
<sequence>MSKKHQTIAPRVYMEMAIAVMKKSIQEPRNDKASPKVGAVLIMPDGTIETACRGELRYGDHAEFTLLERKKRSELLEGSTIFATLEPCAPGARKHPKLGCAERIVNARIKTVWIGVEDPDPTVDRKGIKYLIDNGVEVKMFDPDLQVQIWAENTEFKRQAEARAKQVKEEIEERNIVLSEKEKTENNADLDDLSEEEINQFIRKAQLDTTIGSTKFNKIFTQLGLLENSNGNIKPTGIGLLLFGNRPQLLYQNALIRATFKTRGRGEEITTIEGPITHQADKAQQWYETHMASQIDRSTTRRTTAYDFPLNVFREAIINAVVHRDYDIEGAPIYLEINDDAVIIKSPGTPVPPLTFEDIKSFTAPSLSRNPKIMYAFDQLELVEHRGLGFQTIKELPEKFGLPLPVVSYDAPYMIMKFPRNAGAIHKVANGTELGKLNHKELAGYHWLATKGEASKKEYAEHFKIDDRTAQRHLSKMRELNIIGDNGERSKSPNLRYTSFRR</sequence>
<evidence type="ECO:0000259" key="2">
    <source>
        <dbReference type="PROSITE" id="PS51747"/>
    </source>
</evidence>
<evidence type="ECO:0000256" key="1">
    <source>
        <dbReference type="SAM" id="Coils"/>
    </source>
</evidence>
<dbReference type="InterPro" id="IPR002125">
    <property type="entry name" value="CMP_dCMP_dom"/>
</dbReference>
<evidence type="ECO:0000313" key="4">
    <source>
        <dbReference type="Proteomes" id="UP000322791"/>
    </source>
</evidence>
<dbReference type="Gene3D" id="3.40.140.10">
    <property type="entry name" value="Cytidine Deaminase, domain 2"/>
    <property type="match status" value="1"/>
</dbReference>
<dbReference type="Gene3D" id="3.30.565.60">
    <property type="match status" value="1"/>
</dbReference>